<name>A0A1F6D7M2_9BACT</name>
<evidence type="ECO:0000313" key="3">
    <source>
        <dbReference type="Proteomes" id="UP000177958"/>
    </source>
</evidence>
<dbReference type="AlphaFoldDB" id="A0A1F6D7M2"/>
<protein>
    <submittedName>
        <fullName evidence="2">Uncharacterized protein</fullName>
    </submittedName>
</protein>
<sequence length="372" mass="40659">MPDGNTSSEGAPQNAGMPRFEGRASGMGWDKLAGIAAVVALVALGAFAYTFTSSSKEDVRAKPVKIGIAYFRQGLSSIEGLKKKLAELGYSNVTYVEEEIVIGPTLDADTEKALTKMILEDKVDLIWEDHEFQAKTALAVTAKLDRQDIPVVFLSRFHNPVAYGLAASFKSSGNNLTGVVEDLATVAQRDLGFLREIDPAVKKVGIFSDGFMVPGISDEYLVHLKEQTQKSGFQLIEYTTKVPPPEAERVWHEMADAIKPGDIDALMHLPGHFYNPQEYAEYDLAKRLGIPHSVPYEDLDGGGHFAYSSNFAASGEQSAIMVDKILQGAKPSDIPIEYGETSRLALNLKRAQETGITFSDSMLYIATEQRDE</sequence>
<reference evidence="2 3" key="1">
    <citation type="journal article" date="2016" name="Nat. Commun.">
        <title>Thousands of microbial genomes shed light on interconnected biogeochemical processes in an aquifer system.</title>
        <authorList>
            <person name="Anantharaman K."/>
            <person name="Brown C.T."/>
            <person name="Hug L.A."/>
            <person name="Sharon I."/>
            <person name="Castelle C.J."/>
            <person name="Probst A.J."/>
            <person name="Thomas B.C."/>
            <person name="Singh A."/>
            <person name="Wilkins M.J."/>
            <person name="Karaoz U."/>
            <person name="Brodie E.L."/>
            <person name="Williams K.H."/>
            <person name="Hubbard S.S."/>
            <person name="Banfield J.F."/>
        </authorList>
    </citation>
    <scope>NUCLEOTIDE SEQUENCE [LARGE SCALE GENOMIC DNA]</scope>
</reference>
<dbReference type="PANTHER" id="PTHR35271:SF1">
    <property type="entry name" value="ABC TRANSPORTER, SUBSTRATE-BINDING LIPOPROTEIN"/>
    <property type="match status" value="1"/>
</dbReference>
<proteinExistence type="predicted"/>
<dbReference type="InterPro" id="IPR007487">
    <property type="entry name" value="ABC_transpt-TYRBP-like"/>
</dbReference>
<accession>A0A1F6D7M2</accession>
<comment type="caution">
    <text evidence="2">The sequence shown here is derived from an EMBL/GenBank/DDBJ whole genome shotgun (WGS) entry which is preliminary data.</text>
</comment>
<keyword evidence="1" id="KW-1133">Transmembrane helix</keyword>
<feature type="transmembrane region" description="Helical" evidence="1">
    <location>
        <begin position="32"/>
        <end position="52"/>
    </location>
</feature>
<dbReference type="Pfam" id="PF04392">
    <property type="entry name" value="ABC_sub_bind"/>
    <property type="match status" value="2"/>
</dbReference>
<organism evidence="2 3">
    <name type="scientific">Candidatus Kaiserbacteria bacterium RIFCSPHIGHO2_01_FULL_55_17</name>
    <dbReference type="NCBI Taxonomy" id="1798484"/>
    <lineage>
        <taxon>Bacteria</taxon>
        <taxon>Candidatus Kaiseribacteriota</taxon>
    </lineage>
</organism>
<dbReference type="Gene3D" id="3.40.50.2300">
    <property type="match status" value="2"/>
</dbReference>
<dbReference type="EMBL" id="MFKX01000026">
    <property type="protein sequence ID" value="OGG57444.1"/>
    <property type="molecule type" value="Genomic_DNA"/>
</dbReference>
<dbReference type="Proteomes" id="UP000177958">
    <property type="component" value="Unassembled WGS sequence"/>
</dbReference>
<keyword evidence="1" id="KW-0472">Membrane</keyword>
<dbReference type="PANTHER" id="PTHR35271">
    <property type="entry name" value="ABC TRANSPORTER, SUBSTRATE-BINDING LIPOPROTEIN-RELATED"/>
    <property type="match status" value="1"/>
</dbReference>
<gene>
    <name evidence="2" type="ORF">A2853_03715</name>
</gene>
<evidence type="ECO:0000313" key="2">
    <source>
        <dbReference type="EMBL" id="OGG57444.1"/>
    </source>
</evidence>
<keyword evidence="1" id="KW-0812">Transmembrane</keyword>
<evidence type="ECO:0000256" key="1">
    <source>
        <dbReference type="SAM" id="Phobius"/>
    </source>
</evidence>